<accession>A0ABV6MQ93</accession>
<dbReference type="InterPro" id="IPR050297">
    <property type="entry name" value="LipidA_mod_glycosyltrf_83"/>
</dbReference>
<feature type="transmembrane region" description="Helical" evidence="8">
    <location>
        <begin position="302"/>
        <end position="318"/>
    </location>
</feature>
<evidence type="ECO:0000256" key="6">
    <source>
        <dbReference type="ARBA" id="ARBA00022989"/>
    </source>
</evidence>
<feature type="transmembrane region" description="Helical" evidence="8">
    <location>
        <begin position="159"/>
        <end position="189"/>
    </location>
</feature>
<dbReference type="Proteomes" id="UP001589810">
    <property type="component" value="Unassembled WGS sequence"/>
</dbReference>
<feature type="transmembrane region" description="Helical" evidence="8">
    <location>
        <begin position="21"/>
        <end position="41"/>
    </location>
</feature>
<evidence type="ECO:0000256" key="3">
    <source>
        <dbReference type="ARBA" id="ARBA00022676"/>
    </source>
</evidence>
<proteinExistence type="predicted"/>
<dbReference type="InterPro" id="IPR038731">
    <property type="entry name" value="RgtA/B/C-like"/>
</dbReference>
<keyword evidence="11" id="KW-1185">Reference proteome</keyword>
<dbReference type="EC" id="2.4.-.-" evidence="10"/>
<feature type="transmembrane region" description="Helical" evidence="8">
    <location>
        <begin position="330"/>
        <end position="350"/>
    </location>
</feature>
<evidence type="ECO:0000313" key="11">
    <source>
        <dbReference type="Proteomes" id="UP001589810"/>
    </source>
</evidence>
<feature type="transmembrane region" description="Helical" evidence="8">
    <location>
        <begin position="82"/>
        <end position="102"/>
    </location>
</feature>
<feature type="transmembrane region" description="Helical" evidence="8">
    <location>
        <begin position="252"/>
        <end position="271"/>
    </location>
</feature>
<evidence type="ECO:0000256" key="5">
    <source>
        <dbReference type="ARBA" id="ARBA00022692"/>
    </source>
</evidence>
<dbReference type="PANTHER" id="PTHR33908">
    <property type="entry name" value="MANNOSYLTRANSFERASE YKCB-RELATED"/>
    <property type="match status" value="1"/>
</dbReference>
<feature type="transmembrane region" description="Helical" evidence="8">
    <location>
        <begin position="114"/>
        <end position="134"/>
    </location>
</feature>
<gene>
    <name evidence="10" type="ORF">ACFFH7_13325</name>
</gene>
<organism evidence="10 11">
    <name type="scientific">Kutzneria chonburiensis</name>
    <dbReference type="NCBI Taxonomy" id="1483604"/>
    <lineage>
        <taxon>Bacteria</taxon>
        <taxon>Bacillati</taxon>
        <taxon>Actinomycetota</taxon>
        <taxon>Actinomycetes</taxon>
        <taxon>Pseudonocardiales</taxon>
        <taxon>Pseudonocardiaceae</taxon>
        <taxon>Kutzneria</taxon>
    </lineage>
</organism>
<feature type="transmembrane region" description="Helical" evidence="8">
    <location>
        <begin position="201"/>
        <end position="221"/>
    </location>
</feature>
<name>A0ABV6MQ93_9PSEU</name>
<feature type="domain" description="Glycosyltransferase RgtA/B/C/D-like" evidence="9">
    <location>
        <begin position="61"/>
        <end position="219"/>
    </location>
</feature>
<dbReference type="EMBL" id="JBHLUD010000004">
    <property type="protein sequence ID" value="MFC0542473.1"/>
    <property type="molecule type" value="Genomic_DNA"/>
</dbReference>
<feature type="transmembrane region" description="Helical" evidence="8">
    <location>
        <begin position="278"/>
        <end position="296"/>
    </location>
</feature>
<dbReference type="GO" id="GO:0016757">
    <property type="term" value="F:glycosyltransferase activity"/>
    <property type="evidence" value="ECO:0007669"/>
    <property type="project" value="UniProtKB-KW"/>
</dbReference>
<evidence type="ECO:0000256" key="2">
    <source>
        <dbReference type="ARBA" id="ARBA00022475"/>
    </source>
</evidence>
<dbReference type="Pfam" id="PF13231">
    <property type="entry name" value="PMT_2"/>
    <property type="match status" value="1"/>
</dbReference>
<evidence type="ECO:0000256" key="4">
    <source>
        <dbReference type="ARBA" id="ARBA00022679"/>
    </source>
</evidence>
<evidence type="ECO:0000256" key="7">
    <source>
        <dbReference type="ARBA" id="ARBA00023136"/>
    </source>
</evidence>
<evidence type="ECO:0000313" key="10">
    <source>
        <dbReference type="EMBL" id="MFC0542473.1"/>
    </source>
</evidence>
<keyword evidence="5 8" id="KW-0812">Transmembrane</keyword>
<keyword evidence="3 10" id="KW-0328">Glycosyltransferase</keyword>
<sequence>MAQMTLDVRVVARPRIAWPEIGAVAVAVVVMLLALASRYGYYRDELYFRMLSEHPALGYVDQPPLTPWLAGLATHLFGDTAVGIRVPAALCAAAAVVLTAMIAAEFGGRARAQLIAALGTAGSCYVLLVGHTLLTSSFDLVAWEVVALFALKALRNDKWWLWTGVAVGLSLYNKYLIALLCLGLLVGLATVGPRRVLVNRWLWAGAAIALVIGAPNILYQVTHDWPQLKMATALGADGNSGRNRLFMLPGQLVLVGLPLAPVWLAGLVGLLRRPEWRPVRAMGVAFLVALALVFVSGGRMDYSAPLLFVLLAAGAVLVDRWMVSLRRRRVIAAALLVNLGLSVLLTLPVLPASVVANTPIPLANVEVRDSMGWPELASQVAAAVPAGENTVLLAQDYGEAGALAHWGLLDVYSGHNELAKWLPPDSATTAVAVGITPDVLTPGFAQCTTVGTVELGADVGNQAQHAPIVVCSGREWSWQQLWPRLVHLG</sequence>
<keyword evidence="6 8" id="KW-1133">Transmembrane helix</keyword>
<evidence type="ECO:0000256" key="1">
    <source>
        <dbReference type="ARBA" id="ARBA00004651"/>
    </source>
</evidence>
<evidence type="ECO:0000259" key="9">
    <source>
        <dbReference type="Pfam" id="PF13231"/>
    </source>
</evidence>
<keyword evidence="4 10" id="KW-0808">Transferase</keyword>
<keyword evidence="2" id="KW-1003">Cell membrane</keyword>
<keyword evidence="7 8" id="KW-0472">Membrane</keyword>
<dbReference type="RefSeq" id="WP_273940893.1">
    <property type="nucleotide sequence ID" value="NZ_CP097263.1"/>
</dbReference>
<protein>
    <submittedName>
        <fullName evidence="10">Glycosyltransferase family 39 protein</fullName>
        <ecNumber evidence="10">2.4.-.-</ecNumber>
    </submittedName>
</protein>
<comment type="subcellular location">
    <subcellularLocation>
        <location evidence="1">Cell membrane</location>
        <topology evidence="1">Multi-pass membrane protein</topology>
    </subcellularLocation>
</comment>
<dbReference type="PANTHER" id="PTHR33908:SF11">
    <property type="entry name" value="MEMBRANE PROTEIN"/>
    <property type="match status" value="1"/>
</dbReference>
<comment type="caution">
    <text evidence="10">The sequence shown here is derived from an EMBL/GenBank/DDBJ whole genome shotgun (WGS) entry which is preliminary data.</text>
</comment>
<reference evidence="10 11" key="1">
    <citation type="submission" date="2024-09" db="EMBL/GenBank/DDBJ databases">
        <authorList>
            <person name="Sun Q."/>
            <person name="Mori K."/>
        </authorList>
    </citation>
    <scope>NUCLEOTIDE SEQUENCE [LARGE SCALE GENOMIC DNA]</scope>
    <source>
        <strain evidence="10 11">TBRC 1432</strain>
    </source>
</reference>
<evidence type="ECO:0000256" key="8">
    <source>
        <dbReference type="SAM" id="Phobius"/>
    </source>
</evidence>